<evidence type="ECO:0000256" key="9">
    <source>
        <dbReference type="PIRNR" id="PIRNR002869"/>
    </source>
</evidence>
<dbReference type="UniPathway" id="UPA00219"/>
<dbReference type="NCBIfam" id="TIGR01695">
    <property type="entry name" value="murJ_mviN"/>
    <property type="match status" value="1"/>
</dbReference>
<feature type="transmembrane region" description="Helical" evidence="8">
    <location>
        <begin position="86"/>
        <end position="106"/>
    </location>
</feature>
<dbReference type="RefSeq" id="WP_091975853.1">
    <property type="nucleotide sequence ID" value="NZ_CAUWDX010000003.1"/>
</dbReference>
<feature type="transmembrane region" description="Helical" evidence="8">
    <location>
        <begin position="7"/>
        <end position="24"/>
    </location>
</feature>
<comment type="pathway">
    <text evidence="8">Cell wall biogenesis; peptidoglycan biosynthesis.</text>
</comment>
<dbReference type="GO" id="GO:0071555">
    <property type="term" value="P:cell wall organization"/>
    <property type="evidence" value="ECO:0007669"/>
    <property type="project" value="UniProtKB-UniRule"/>
</dbReference>
<dbReference type="GO" id="GO:0015648">
    <property type="term" value="F:lipid-linked peptidoglycan transporter activity"/>
    <property type="evidence" value="ECO:0007669"/>
    <property type="project" value="UniProtKB-UniRule"/>
</dbReference>
<dbReference type="GO" id="GO:0009252">
    <property type="term" value="P:peptidoglycan biosynthetic process"/>
    <property type="evidence" value="ECO:0007669"/>
    <property type="project" value="UniProtKB-UniRule"/>
</dbReference>
<reference evidence="10 11" key="1">
    <citation type="submission" date="2016-10" db="EMBL/GenBank/DDBJ databases">
        <authorList>
            <person name="de Groot N.N."/>
        </authorList>
    </citation>
    <scope>NUCLEOTIDE SEQUENCE [LARGE SCALE GENOMIC DNA]</scope>
    <source>
        <strain evidence="10 11">Calf135</strain>
    </source>
</reference>
<evidence type="ECO:0000256" key="3">
    <source>
        <dbReference type="ARBA" id="ARBA00022692"/>
    </source>
</evidence>
<dbReference type="PRINTS" id="PR01806">
    <property type="entry name" value="VIRFACTRMVIN"/>
</dbReference>
<feature type="transmembrane region" description="Helical" evidence="8">
    <location>
        <begin position="126"/>
        <end position="148"/>
    </location>
</feature>
<dbReference type="EMBL" id="FODF01000011">
    <property type="protein sequence ID" value="SEN76701.1"/>
    <property type="molecule type" value="Genomic_DNA"/>
</dbReference>
<evidence type="ECO:0000256" key="1">
    <source>
        <dbReference type="ARBA" id="ARBA00004651"/>
    </source>
</evidence>
<feature type="transmembrane region" description="Helical" evidence="8">
    <location>
        <begin position="44"/>
        <end position="65"/>
    </location>
</feature>
<dbReference type="STRING" id="215200.SAMN05216454_11148"/>
<accession>A0A1H8J7X4</accession>
<dbReference type="GO" id="GO:0005886">
    <property type="term" value="C:plasma membrane"/>
    <property type="evidence" value="ECO:0007669"/>
    <property type="project" value="UniProtKB-SubCell"/>
</dbReference>
<dbReference type="Proteomes" id="UP000199512">
    <property type="component" value="Unassembled WGS sequence"/>
</dbReference>
<feature type="transmembrane region" description="Helical" evidence="8">
    <location>
        <begin position="436"/>
        <end position="457"/>
    </location>
</feature>
<feature type="transmembrane region" description="Helical" evidence="8">
    <location>
        <begin position="344"/>
        <end position="361"/>
    </location>
</feature>
<dbReference type="PANTHER" id="PTHR47019:SF1">
    <property type="entry name" value="LIPID II FLIPPASE MURJ"/>
    <property type="match status" value="1"/>
</dbReference>
<keyword evidence="4 8" id="KW-0133">Cell shape</keyword>
<evidence type="ECO:0000313" key="11">
    <source>
        <dbReference type="Proteomes" id="UP000199512"/>
    </source>
</evidence>
<keyword evidence="6 8" id="KW-1133">Transmembrane helix</keyword>
<evidence type="ECO:0000313" key="10">
    <source>
        <dbReference type="EMBL" id="SEN76701.1"/>
    </source>
</evidence>
<feature type="transmembrane region" description="Helical" evidence="8">
    <location>
        <begin position="269"/>
        <end position="287"/>
    </location>
</feature>
<feature type="transmembrane region" description="Helical" evidence="8">
    <location>
        <begin position="224"/>
        <end position="244"/>
    </location>
</feature>
<dbReference type="AlphaFoldDB" id="A0A1H8J7X4"/>
<dbReference type="InterPro" id="IPR051050">
    <property type="entry name" value="Lipid_II_flippase_MurJ/MviN"/>
</dbReference>
<gene>
    <name evidence="8" type="primary">murJ</name>
    <name evidence="10" type="ORF">SAMN05216454_11148</name>
</gene>
<comment type="function">
    <text evidence="8 9">Involved in peptidoglycan biosynthesis. Transports lipid-linked peptidoglycan precursors from the inner to the outer leaflet of the cytoplasmic membrane.</text>
</comment>
<keyword evidence="3 8" id="KW-0812">Transmembrane</keyword>
<sequence length="520" mass="57044">MSKTAKTTLVLMLVTIFSKIIGLIRETVMAASYGTSMYKAVYDIANNIPIVIFAIVGTALATSYIPVFNRVEKERGKDGAIEFTNSIINIVIIICLLLSLLGIVFAKPLVKIFAIGYEGEALKLAVNFTRILLPTIIFVGVANILTSFLQVKGKFVIPGLVGVPYNIIIIASILISKNTTIFVLVIGTFFAILSKTLFMVFEARRQGLRYRPKFNIKDDAIKEMVNLILPVLIGVGASQINSTIDKSLATTLGFNVVSSFGYATKLYEFVQALFITSILAVVYPMLAKYTAFEKMDEFNNSLRKTINIVIVALVPIVIGACVLSSPIVRVLFQRRSFTTSDTAVTANILMFYTVGLLAFAIRDVITRGFYSMHDSKTPMTNSIIAIFFNIALNLILIKPLGYKGLALATAVSAYIGLFLFVRSLKKKAGDFGLKNIGIVSIKALFSAAIMGVCSYFSYRFSIAFIGESFLGALISLALAVMIGAIVYCVIMYVLRVDEFNEVIFMVKGGITKKLSFIKRK</sequence>
<dbReference type="HAMAP" id="MF_02078">
    <property type="entry name" value="MurJ_MviN"/>
    <property type="match status" value="1"/>
</dbReference>
<dbReference type="PIRSF" id="PIRSF002869">
    <property type="entry name" value="MviN"/>
    <property type="match status" value="1"/>
</dbReference>
<comment type="similarity">
    <text evidence="8 9">Belongs to the MurJ/MviN family.</text>
</comment>
<keyword evidence="8 9" id="KW-0961">Cell wall biogenesis/degradation</keyword>
<feature type="transmembrane region" description="Helical" evidence="8">
    <location>
        <begin position="469"/>
        <end position="494"/>
    </location>
</feature>
<proteinExistence type="inferred from homology"/>
<keyword evidence="11" id="KW-1185">Reference proteome</keyword>
<evidence type="ECO:0000256" key="5">
    <source>
        <dbReference type="ARBA" id="ARBA00022984"/>
    </source>
</evidence>
<keyword evidence="5 8" id="KW-0573">Peptidoglycan synthesis</keyword>
<keyword evidence="2 8" id="KW-1003">Cell membrane</keyword>
<keyword evidence="7 8" id="KW-0472">Membrane</keyword>
<feature type="transmembrane region" description="Helical" evidence="8">
    <location>
        <begin position="406"/>
        <end position="424"/>
    </location>
</feature>
<feature type="transmembrane region" description="Helical" evidence="8">
    <location>
        <begin position="382"/>
        <end position="400"/>
    </location>
</feature>
<evidence type="ECO:0000256" key="8">
    <source>
        <dbReference type="HAMAP-Rule" id="MF_02078"/>
    </source>
</evidence>
<protein>
    <recommendedName>
        <fullName evidence="8">Probable lipid II flippase MurJ</fullName>
    </recommendedName>
</protein>
<dbReference type="OrthoDB" id="9804143at2"/>
<feature type="transmembrane region" description="Helical" evidence="8">
    <location>
        <begin position="308"/>
        <end position="332"/>
    </location>
</feature>
<evidence type="ECO:0000256" key="4">
    <source>
        <dbReference type="ARBA" id="ARBA00022960"/>
    </source>
</evidence>
<evidence type="ECO:0000256" key="7">
    <source>
        <dbReference type="ARBA" id="ARBA00023136"/>
    </source>
</evidence>
<comment type="subcellular location">
    <subcellularLocation>
        <location evidence="1 8">Cell membrane</location>
        <topology evidence="1 8">Multi-pass membrane protein</topology>
    </subcellularLocation>
</comment>
<feature type="transmembrane region" description="Helical" evidence="8">
    <location>
        <begin position="181"/>
        <end position="203"/>
    </location>
</feature>
<feature type="transmembrane region" description="Helical" evidence="8">
    <location>
        <begin position="155"/>
        <end position="175"/>
    </location>
</feature>
<dbReference type="GO" id="GO:0008360">
    <property type="term" value="P:regulation of cell shape"/>
    <property type="evidence" value="ECO:0007669"/>
    <property type="project" value="UniProtKB-UniRule"/>
</dbReference>
<dbReference type="PANTHER" id="PTHR47019">
    <property type="entry name" value="LIPID II FLIPPASE MURJ"/>
    <property type="match status" value="1"/>
</dbReference>
<evidence type="ECO:0000256" key="6">
    <source>
        <dbReference type="ARBA" id="ARBA00022989"/>
    </source>
</evidence>
<keyword evidence="8 9" id="KW-0813">Transport</keyword>
<dbReference type="Pfam" id="PF03023">
    <property type="entry name" value="MurJ"/>
    <property type="match status" value="1"/>
</dbReference>
<organism evidence="10 11">
    <name type="scientific">Peptostreptococcus russellii</name>
    <dbReference type="NCBI Taxonomy" id="215200"/>
    <lineage>
        <taxon>Bacteria</taxon>
        <taxon>Bacillati</taxon>
        <taxon>Bacillota</taxon>
        <taxon>Clostridia</taxon>
        <taxon>Peptostreptococcales</taxon>
        <taxon>Peptostreptococcaceae</taxon>
        <taxon>Peptostreptococcus</taxon>
    </lineage>
</organism>
<name>A0A1H8J7X4_9FIRM</name>
<dbReference type="CDD" id="cd13123">
    <property type="entry name" value="MATE_MurJ_like"/>
    <property type="match status" value="1"/>
</dbReference>
<evidence type="ECO:0000256" key="2">
    <source>
        <dbReference type="ARBA" id="ARBA00022475"/>
    </source>
</evidence>
<dbReference type="GO" id="GO:0034204">
    <property type="term" value="P:lipid translocation"/>
    <property type="evidence" value="ECO:0007669"/>
    <property type="project" value="TreeGrafter"/>
</dbReference>
<dbReference type="InterPro" id="IPR004268">
    <property type="entry name" value="MurJ"/>
</dbReference>